<evidence type="ECO:0000313" key="2">
    <source>
        <dbReference type="EMBL" id="GAA4305640.1"/>
    </source>
</evidence>
<comment type="caution">
    <text evidence="2">The sequence shown here is derived from an EMBL/GenBank/DDBJ whole genome shotgun (WGS) entry which is preliminary data.</text>
</comment>
<proteinExistence type="predicted"/>
<dbReference type="Proteomes" id="UP001501115">
    <property type="component" value="Unassembled WGS sequence"/>
</dbReference>
<reference evidence="3" key="1">
    <citation type="journal article" date="2019" name="Int. J. Syst. Evol. Microbiol.">
        <title>The Global Catalogue of Microorganisms (GCM) 10K type strain sequencing project: providing services to taxonomists for standard genome sequencing and annotation.</title>
        <authorList>
            <consortium name="The Broad Institute Genomics Platform"/>
            <consortium name="The Broad Institute Genome Sequencing Center for Infectious Disease"/>
            <person name="Wu L."/>
            <person name="Ma J."/>
        </authorList>
    </citation>
    <scope>NUCLEOTIDE SEQUENCE [LARGE SCALE GENOMIC DNA]</scope>
    <source>
        <strain evidence="3">JCM 31290</strain>
    </source>
</reference>
<protein>
    <submittedName>
        <fullName evidence="2">Uncharacterized protein</fullName>
    </submittedName>
</protein>
<feature type="compositionally biased region" description="Polar residues" evidence="1">
    <location>
        <begin position="1"/>
        <end position="21"/>
    </location>
</feature>
<feature type="region of interest" description="Disordered" evidence="1">
    <location>
        <begin position="1"/>
        <end position="43"/>
    </location>
</feature>
<accession>A0ABP8FK33</accession>
<organism evidence="2 3">
    <name type="scientific">Streptomyces venetus</name>
    <dbReference type="NCBI Taxonomy" id="1701086"/>
    <lineage>
        <taxon>Bacteria</taxon>
        <taxon>Bacillati</taxon>
        <taxon>Actinomycetota</taxon>
        <taxon>Actinomycetes</taxon>
        <taxon>Kitasatosporales</taxon>
        <taxon>Streptomycetaceae</taxon>
        <taxon>Streptomyces</taxon>
    </lineage>
</organism>
<gene>
    <name evidence="2" type="ORF">GCM10023086_23510</name>
</gene>
<evidence type="ECO:0000313" key="3">
    <source>
        <dbReference type="Proteomes" id="UP001501115"/>
    </source>
</evidence>
<dbReference type="EMBL" id="BAABET010000003">
    <property type="protein sequence ID" value="GAA4305640.1"/>
    <property type="molecule type" value="Genomic_DNA"/>
</dbReference>
<keyword evidence="3" id="KW-1185">Reference proteome</keyword>
<feature type="compositionally biased region" description="Polar residues" evidence="1">
    <location>
        <begin position="32"/>
        <end position="43"/>
    </location>
</feature>
<evidence type="ECO:0000256" key="1">
    <source>
        <dbReference type="SAM" id="MobiDB-lite"/>
    </source>
</evidence>
<name>A0ABP8FK33_9ACTN</name>
<sequence length="87" mass="8737">MSVPDSTEGGTAARTGSTEAASTRRPLPTGEAASSSTVPGISSLPLSITYGSTVTAAAAKGGLRTVNVRLRGIRPPTCQRLPGGVLW</sequence>